<dbReference type="PANTHER" id="PTHR43690">
    <property type="entry name" value="NARDILYSIN"/>
    <property type="match status" value="1"/>
</dbReference>
<keyword evidence="4" id="KW-0378">Hydrolase</keyword>
<dbReference type="InterPro" id="IPR011765">
    <property type="entry name" value="Pept_M16_N"/>
</dbReference>
<dbReference type="Gene3D" id="3.30.830.10">
    <property type="entry name" value="Metalloenzyme, LuxS/M16 peptidase-like"/>
    <property type="match status" value="3"/>
</dbReference>
<dbReference type="SUPFAM" id="SSF63411">
    <property type="entry name" value="LuxS/MPP-like metallohydrolase"/>
    <property type="match status" value="3"/>
</dbReference>
<feature type="domain" description="Peptidase M16 N-terminal" evidence="7">
    <location>
        <begin position="172"/>
        <end position="221"/>
    </location>
</feature>
<reference evidence="8 9" key="1">
    <citation type="submission" date="2024-10" db="EMBL/GenBank/DDBJ databases">
        <title>Updated reference genomes for cyclostephanoid diatoms.</title>
        <authorList>
            <person name="Roberts W.R."/>
            <person name="Alverson A.J."/>
        </authorList>
    </citation>
    <scope>NUCLEOTIDE SEQUENCE [LARGE SCALE GENOMIC DNA]</scope>
    <source>
        <strain evidence="8 9">AJA010-31</strain>
    </source>
</reference>
<protein>
    <recommendedName>
        <fullName evidence="7">Peptidase M16 N-terminal domain-containing protein</fullName>
    </recommendedName>
</protein>
<proteinExistence type="inferred from homology"/>
<evidence type="ECO:0000259" key="7">
    <source>
        <dbReference type="Pfam" id="PF00675"/>
    </source>
</evidence>
<sequence length="1034" mass="115172">MERKKKETQGEMKTLWFASLSSSATALSMLSHCVKGFSSTHPVDRHPIGSRIIRFASKADLDDNADENCCAKCVHKKRCCSEDHTIQQKEMQHGRTKFIPPIHTTRRKFVQFAATSGFAAFSSIPCGAEYNQSVPNSSWTNNNIIAVETGPLAPFSSTREYRTIVLSNGLQVVLVKDTQAQRSSVALTIDGAGQFSDPEDLPGLAHLCEHIVLSSSKARTKVLQRKARRIWGSGKETKQLDTIIDDDSNEEDFEAWLSDNDGDSNAFTAPGFVCYHFNAPHEILPEGLERFAELFTLDAIETTVAKPSVIPREIGRVDSELDRTSDASRAFYFLKSNFDPDHPFARFTAGSRETLETQPNELGLDVSAYLLRFFRDHYVASRATLVVVCNDELRALDRWVSPFSSVMSQKSGLDESHLQPFFPDINVKPDLVKTVILRSNDDYQVDENIQTLSIEWPLSLVYSNGVRTRQPSSQHIITAPAVGFIISQIVSRRGPGSLRNLLEKFNWVPKDSLTRGVPRISFPVDVNGFQVLRLELGLTLEGFSNRSAVVAAVFECIRTSISKPIQLELIKQYLSTAWLHGYLLVPRPPDAIALAVDALRFGAGGTGIGVPGYWHLIPPPDDRVSATAMRDIVTDTLNKMSSEEGAFISVRASQKAIFGHSQGIIDPKITTPPIFSPWNREPITGARYLVESRIIGGSSLFKSFAWFAANFDGVELTPPFLNPLIPTRFRPPRPVITQSNPVWGRRLLYLEDANALEESRRWRLTTSGLWREYEIVSTPSPGEENTNWKLWQIPQGKTDMIGLPLPLRPPEPTIEGAVVIQLLSSLPSFFTPRQLVLANLWLLSLDDAILDLSELGASAGIAYETSFNPSGLRLSFRGVSQSLPSYIRRFCRRLVQHHEAMLNGSYRISDSLYQKSMLDVSRSSKVIKLNRDSNSSTSRQVNEQEVGNQGGYFLKCTTGGILITQGDVTPTESRNLVQDVKYIFREYGNAASHFGANPEIRDLLYAPYWKPRDSSPCLLPGVSLVSESCGRVPR</sequence>
<evidence type="ECO:0000256" key="1">
    <source>
        <dbReference type="ARBA" id="ARBA00007261"/>
    </source>
</evidence>
<name>A0ABD3PQ46_9STRA</name>
<evidence type="ECO:0000313" key="8">
    <source>
        <dbReference type="EMBL" id="KAL3789769.1"/>
    </source>
</evidence>
<keyword evidence="9" id="KW-1185">Reference proteome</keyword>
<keyword evidence="2" id="KW-0645">Protease</keyword>
<dbReference type="Pfam" id="PF00675">
    <property type="entry name" value="Peptidase_M16"/>
    <property type="match status" value="1"/>
</dbReference>
<evidence type="ECO:0000313" key="9">
    <source>
        <dbReference type="Proteomes" id="UP001530400"/>
    </source>
</evidence>
<organism evidence="8 9">
    <name type="scientific">Cyclotella atomus</name>
    <dbReference type="NCBI Taxonomy" id="382360"/>
    <lineage>
        <taxon>Eukaryota</taxon>
        <taxon>Sar</taxon>
        <taxon>Stramenopiles</taxon>
        <taxon>Ochrophyta</taxon>
        <taxon>Bacillariophyta</taxon>
        <taxon>Coscinodiscophyceae</taxon>
        <taxon>Thalassiosirophycidae</taxon>
        <taxon>Stephanodiscales</taxon>
        <taxon>Stephanodiscaceae</taxon>
        <taxon>Cyclotella</taxon>
    </lineage>
</organism>
<keyword evidence="5" id="KW-0862">Zinc</keyword>
<accession>A0ABD3PQ46</accession>
<dbReference type="GO" id="GO:0008237">
    <property type="term" value="F:metallopeptidase activity"/>
    <property type="evidence" value="ECO:0007669"/>
    <property type="project" value="UniProtKB-KW"/>
</dbReference>
<comment type="similarity">
    <text evidence="1">Belongs to the peptidase M16 family.</text>
</comment>
<dbReference type="EMBL" id="JALLPJ020000514">
    <property type="protein sequence ID" value="KAL3789769.1"/>
    <property type="molecule type" value="Genomic_DNA"/>
</dbReference>
<dbReference type="GO" id="GO:0046872">
    <property type="term" value="F:metal ion binding"/>
    <property type="evidence" value="ECO:0007669"/>
    <property type="project" value="UniProtKB-KW"/>
</dbReference>
<evidence type="ECO:0000256" key="3">
    <source>
        <dbReference type="ARBA" id="ARBA00022723"/>
    </source>
</evidence>
<evidence type="ECO:0000256" key="6">
    <source>
        <dbReference type="ARBA" id="ARBA00023049"/>
    </source>
</evidence>
<dbReference type="AlphaFoldDB" id="A0ABD3PQ46"/>
<dbReference type="FunFam" id="3.30.830.10:FF:000132">
    <property type="entry name" value="Protease of the insulinase family"/>
    <property type="match status" value="1"/>
</dbReference>
<dbReference type="InterPro" id="IPR050626">
    <property type="entry name" value="Peptidase_M16"/>
</dbReference>
<keyword evidence="6" id="KW-0482">Metalloprotease</keyword>
<keyword evidence="3" id="KW-0479">Metal-binding</keyword>
<gene>
    <name evidence="8" type="ORF">ACHAWO_000240</name>
</gene>
<evidence type="ECO:0000256" key="4">
    <source>
        <dbReference type="ARBA" id="ARBA00022801"/>
    </source>
</evidence>
<dbReference type="InterPro" id="IPR011249">
    <property type="entry name" value="Metalloenz_LuxS/M16"/>
</dbReference>
<dbReference type="Proteomes" id="UP001530400">
    <property type="component" value="Unassembled WGS sequence"/>
</dbReference>
<evidence type="ECO:0000256" key="2">
    <source>
        <dbReference type="ARBA" id="ARBA00022670"/>
    </source>
</evidence>
<evidence type="ECO:0000256" key="5">
    <source>
        <dbReference type="ARBA" id="ARBA00022833"/>
    </source>
</evidence>
<dbReference type="PANTHER" id="PTHR43690:SF18">
    <property type="entry name" value="INSULIN-DEGRADING ENZYME-RELATED"/>
    <property type="match status" value="1"/>
</dbReference>
<dbReference type="GO" id="GO:0006508">
    <property type="term" value="P:proteolysis"/>
    <property type="evidence" value="ECO:0007669"/>
    <property type="project" value="UniProtKB-KW"/>
</dbReference>
<comment type="caution">
    <text evidence="8">The sequence shown here is derived from an EMBL/GenBank/DDBJ whole genome shotgun (WGS) entry which is preliminary data.</text>
</comment>